<protein>
    <submittedName>
        <fullName evidence="1">Uncharacterized protein</fullName>
    </submittedName>
</protein>
<feature type="non-terminal residue" evidence="1">
    <location>
        <position position="1"/>
    </location>
</feature>
<comment type="caution">
    <text evidence="1">The sequence shown here is derived from an EMBL/GenBank/DDBJ whole genome shotgun (WGS) entry which is preliminary data.</text>
</comment>
<evidence type="ECO:0000313" key="1">
    <source>
        <dbReference type="EMBL" id="GAF90412.1"/>
    </source>
</evidence>
<name>X0TQI2_9ZZZZ</name>
<sequence length="277" mass="31811">NPGIAFVRAKRGGFPNLFVFPTDEDTLEDAEQFTVVKANAVAAKKKYRMSNDYEYDELYSDIQASIDPMYKIRKMRSYPGIFKIINVESKARLFKFLTTDLKMPEGVFKSHIGSIPEDLGTHGKKFHNAMVFFPDSASKRTINSSIKMLEAVFQHLNNHGLGFVFGCAIRFTELPGKTAGQYYYESDEMRIGKIATVSGMVVRTILHEFVHRLYYKFLDDAQRKAIDDKFSELFHEKQLRFSNDYRKATMQALMNQVKPGTLIDYVGRKRSLQSYGP</sequence>
<organism evidence="1">
    <name type="scientific">marine sediment metagenome</name>
    <dbReference type="NCBI Taxonomy" id="412755"/>
    <lineage>
        <taxon>unclassified sequences</taxon>
        <taxon>metagenomes</taxon>
        <taxon>ecological metagenomes</taxon>
    </lineage>
</organism>
<accession>X0TQI2</accession>
<feature type="non-terminal residue" evidence="1">
    <location>
        <position position="277"/>
    </location>
</feature>
<gene>
    <name evidence="1" type="ORF">S01H1_29470</name>
</gene>
<dbReference type="EMBL" id="BARS01018071">
    <property type="protein sequence ID" value="GAF90412.1"/>
    <property type="molecule type" value="Genomic_DNA"/>
</dbReference>
<reference evidence="1" key="1">
    <citation type="journal article" date="2014" name="Front. Microbiol.">
        <title>High frequency of phylogenetically diverse reductive dehalogenase-homologous genes in deep subseafloor sedimentary metagenomes.</title>
        <authorList>
            <person name="Kawai M."/>
            <person name="Futagami T."/>
            <person name="Toyoda A."/>
            <person name="Takaki Y."/>
            <person name="Nishi S."/>
            <person name="Hori S."/>
            <person name="Arai W."/>
            <person name="Tsubouchi T."/>
            <person name="Morono Y."/>
            <person name="Uchiyama I."/>
            <person name="Ito T."/>
            <person name="Fujiyama A."/>
            <person name="Inagaki F."/>
            <person name="Takami H."/>
        </authorList>
    </citation>
    <scope>NUCLEOTIDE SEQUENCE</scope>
    <source>
        <strain evidence="1">Expedition CK06-06</strain>
    </source>
</reference>
<proteinExistence type="predicted"/>
<dbReference type="AlphaFoldDB" id="X0TQI2"/>